<dbReference type="Pfam" id="PF01042">
    <property type="entry name" value="Ribonuc_L-PSP"/>
    <property type="match status" value="1"/>
</dbReference>
<dbReference type="GO" id="GO:0019239">
    <property type="term" value="F:deaminase activity"/>
    <property type="evidence" value="ECO:0007669"/>
    <property type="project" value="TreeGrafter"/>
</dbReference>
<dbReference type="PANTHER" id="PTHR11803">
    <property type="entry name" value="2-IMINOBUTANOATE/2-IMINOPROPANOATE DEAMINASE RIDA"/>
    <property type="match status" value="1"/>
</dbReference>
<keyword evidence="2" id="KW-1185">Reference proteome</keyword>
<dbReference type="RefSeq" id="WP_111877508.1">
    <property type="nucleotide sequence ID" value="NZ_CBCSGC010000014.1"/>
</dbReference>
<evidence type="ECO:0000313" key="2">
    <source>
        <dbReference type="Proteomes" id="UP000248856"/>
    </source>
</evidence>
<comment type="caution">
    <text evidence="1">The sequence shown here is derived from an EMBL/GenBank/DDBJ whole genome shotgun (WGS) entry which is preliminary data.</text>
</comment>
<evidence type="ECO:0000313" key="1">
    <source>
        <dbReference type="EMBL" id="RAR80996.1"/>
    </source>
</evidence>
<dbReference type="InterPro" id="IPR006175">
    <property type="entry name" value="YjgF/YER057c/UK114"/>
</dbReference>
<dbReference type="GO" id="GO:0005829">
    <property type="term" value="C:cytosol"/>
    <property type="evidence" value="ECO:0007669"/>
    <property type="project" value="TreeGrafter"/>
</dbReference>
<sequence length="133" mass="13755">MPREAIDTPLFDPIGPYSHAVRAGHLVFVSGTPGIDPASGELAGTTAHEQAGQAFDNVIRLVEDAGGSAADIVAVQVHLVDTADFAEMNRAFARRFKAPYPARTVFGVAALPKRGALLTVSATACLASDKGAP</sequence>
<reference evidence="1 2" key="1">
    <citation type="submission" date="2018-06" db="EMBL/GenBank/DDBJ databases">
        <title>Genomic Encyclopedia of Archaeal and Bacterial Type Strains, Phase II (KMG-II): from individual species to whole genera.</title>
        <authorList>
            <person name="Goeker M."/>
        </authorList>
    </citation>
    <scope>NUCLEOTIDE SEQUENCE [LARGE SCALE GENOMIC DNA]</scope>
    <source>
        <strain evidence="1 2">CFPB 3232</strain>
    </source>
</reference>
<proteinExistence type="predicted"/>
<dbReference type="PANTHER" id="PTHR11803:SF39">
    <property type="entry name" value="2-IMINOBUTANOATE_2-IMINOPROPANOATE DEAMINASE"/>
    <property type="match status" value="1"/>
</dbReference>
<dbReference type="OrthoDB" id="9808943at2"/>
<name>A0A328ZF96_9BURK</name>
<dbReference type="CDD" id="cd00448">
    <property type="entry name" value="YjgF_YER057c_UK114_family"/>
    <property type="match status" value="1"/>
</dbReference>
<organism evidence="1 2">
    <name type="scientific">Paracidovorax anthurii</name>
    <dbReference type="NCBI Taxonomy" id="78229"/>
    <lineage>
        <taxon>Bacteria</taxon>
        <taxon>Pseudomonadati</taxon>
        <taxon>Pseudomonadota</taxon>
        <taxon>Betaproteobacteria</taxon>
        <taxon>Burkholderiales</taxon>
        <taxon>Comamonadaceae</taxon>
        <taxon>Paracidovorax</taxon>
    </lineage>
</organism>
<protein>
    <submittedName>
        <fullName evidence="1">Endoribonuclease L-PSP</fullName>
    </submittedName>
</protein>
<gene>
    <name evidence="1" type="ORF">AX018_102112</name>
</gene>
<dbReference type="EMBL" id="QLTA01000021">
    <property type="protein sequence ID" value="RAR80996.1"/>
    <property type="molecule type" value="Genomic_DNA"/>
</dbReference>
<dbReference type="AlphaFoldDB" id="A0A328ZF96"/>
<dbReference type="Gene3D" id="3.30.1330.40">
    <property type="entry name" value="RutC-like"/>
    <property type="match status" value="1"/>
</dbReference>
<dbReference type="InterPro" id="IPR035959">
    <property type="entry name" value="RutC-like_sf"/>
</dbReference>
<dbReference type="Proteomes" id="UP000248856">
    <property type="component" value="Unassembled WGS sequence"/>
</dbReference>
<accession>A0A328ZF96</accession>
<dbReference type="SUPFAM" id="SSF55298">
    <property type="entry name" value="YjgF-like"/>
    <property type="match status" value="1"/>
</dbReference>